<organism evidence="1 2">
    <name type="scientific">Mesorhabditis belari</name>
    <dbReference type="NCBI Taxonomy" id="2138241"/>
    <lineage>
        <taxon>Eukaryota</taxon>
        <taxon>Metazoa</taxon>
        <taxon>Ecdysozoa</taxon>
        <taxon>Nematoda</taxon>
        <taxon>Chromadorea</taxon>
        <taxon>Rhabditida</taxon>
        <taxon>Rhabditina</taxon>
        <taxon>Rhabditomorpha</taxon>
        <taxon>Rhabditoidea</taxon>
        <taxon>Rhabditidae</taxon>
        <taxon>Mesorhabditinae</taxon>
        <taxon>Mesorhabditis</taxon>
    </lineage>
</organism>
<name>A0AAF3EYY2_9BILA</name>
<sequence length="78" mass="8700">MIRAFMGCQKKKNKYLQIEISKLLKQLGSELMTAIKEGLKSRQAACGLYGRPVAQPAPVCSIYNARINLTRNPSEAIF</sequence>
<evidence type="ECO:0000313" key="2">
    <source>
        <dbReference type="WBParaSite" id="MBELARI_LOCUS19363"/>
    </source>
</evidence>
<evidence type="ECO:0000313" key="1">
    <source>
        <dbReference type="Proteomes" id="UP000887575"/>
    </source>
</evidence>
<dbReference type="Proteomes" id="UP000887575">
    <property type="component" value="Unassembled WGS sequence"/>
</dbReference>
<dbReference type="WBParaSite" id="MBELARI_LOCUS19363">
    <property type="protein sequence ID" value="MBELARI_LOCUS19363"/>
    <property type="gene ID" value="MBELARI_LOCUS19363"/>
</dbReference>
<dbReference type="AlphaFoldDB" id="A0AAF3EYY2"/>
<proteinExistence type="predicted"/>
<keyword evidence="1" id="KW-1185">Reference proteome</keyword>
<protein>
    <submittedName>
        <fullName evidence="2">Uncharacterized protein</fullName>
    </submittedName>
</protein>
<accession>A0AAF3EYY2</accession>
<reference evidence="2" key="1">
    <citation type="submission" date="2024-02" db="UniProtKB">
        <authorList>
            <consortium name="WormBaseParasite"/>
        </authorList>
    </citation>
    <scope>IDENTIFICATION</scope>
</reference>